<organism evidence="3 4">
    <name type="scientific">Allokutzneria albata</name>
    <name type="common">Kibdelosporangium albatum</name>
    <dbReference type="NCBI Taxonomy" id="211114"/>
    <lineage>
        <taxon>Bacteria</taxon>
        <taxon>Bacillati</taxon>
        <taxon>Actinomycetota</taxon>
        <taxon>Actinomycetes</taxon>
        <taxon>Pseudonocardiales</taxon>
        <taxon>Pseudonocardiaceae</taxon>
        <taxon>Allokutzneria</taxon>
    </lineage>
</organism>
<feature type="region of interest" description="Disordered" evidence="1">
    <location>
        <begin position="67"/>
        <end position="106"/>
    </location>
</feature>
<feature type="compositionally biased region" description="Polar residues" evidence="1">
    <location>
        <begin position="160"/>
        <end position="171"/>
    </location>
</feature>
<dbReference type="RefSeq" id="WP_052406974.1">
    <property type="nucleotide sequence ID" value="NZ_JOEF01000003.1"/>
</dbReference>
<feature type="region of interest" description="Disordered" evidence="1">
    <location>
        <begin position="150"/>
        <end position="193"/>
    </location>
</feature>
<proteinExistence type="predicted"/>
<dbReference type="AlphaFoldDB" id="A0A1H0A0P8"/>
<keyword evidence="2" id="KW-0812">Transmembrane</keyword>
<dbReference type="EMBL" id="LT629701">
    <property type="protein sequence ID" value="SDN26286.1"/>
    <property type="molecule type" value="Genomic_DNA"/>
</dbReference>
<dbReference type="OrthoDB" id="5187283at2"/>
<evidence type="ECO:0000313" key="4">
    <source>
        <dbReference type="Proteomes" id="UP000183376"/>
    </source>
</evidence>
<evidence type="ECO:0000256" key="1">
    <source>
        <dbReference type="SAM" id="MobiDB-lite"/>
    </source>
</evidence>
<reference evidence="3 4" key="1">
    <citation type="submission" date="2016-10" db="EMBL/GenBank/DDBJ databases">
        <authorList>
            <person name="de Groot N.N."/>
        </authorList>
    </citation>
    <scope>NUCLEOTIDE SEQUENCE [LARGE SCALE GENOMIC DNA]</scope>
    <source>
        <strain evidence="3 4">DSM 44149</strain>
    </source>
</reference>
<feature type="compositionally biased region" description="Polar residues" evidence="1">
    <location>
        <begin position="179"/>
        <end position="193"/>
    </location>
</feature>
<keyword evidence="2" id="KW-0472">Membrane</keyword>
<feature type="transmembrane region" description="Helical" evidence="2">
    <location>
        <begin position="127"/>
        <end position="145"/>
    </location>
</feature>
<dbReference type="eggNOG" id="ENOG5033X5S">
    <property type="taxonomic scope" value="Bacteria"/>
</dbReference>
<evidence type="ECO:0000256" key="2">
    <source>
        <dbReference type="SAM" id="Phobius"/>
    </source>
</evidence>
<evidence type="ECO:0000313" key="3">
    <source>
        <dbReference type="EMBL" id="SDN26286.1"/>
    </source>
</evidence>
<dbReference type="STRING" id="211114.SAMN04489726_5779"/>
<accession>A0A1H0A0P8</accession>
<feature type="region of interest" description="Disordered" evidence="1">
    <location>
        <begin position="1"/>
        <end position="22"/>
    </location>
</feature>
<sequence length="193" mass="21066">MDEVKTMSQAGEKVGRAMGTGLKAARVRTEKAAEQGIKASKRALAKAEKKLAKRGLTPEKIQASVTDTAEELGKRGRKARKQLAKRSKAARKEFKQARKELHKNTKAAYKDLAAKFAKEQPKKRRRWPVVLILLGGIGAAVATVLSKRPEQVSLHEVDDQPQTPQQRTSSDNGKHTAQPAHSKTGANNTGDKS</sequence>
<keyword evidence="4" id="KW-1185">Reference proteome</keyword>
<feature type="compositionally biased region" description="Basic and acidic residues" evidence="1">
    <location>
        <begin position="90"/>
        <end position="106"/>
    </location>
</feature>
<feature type="compositionally biased region" description="Basic residues" evidence="1">
    <location>
        <begin position="75"/>
        <end position="89"/>
    </location>
</feature>
<dbReference type="Proteomes" id="UP000183376">
    <property type="component" value="Chromosome I"/>
</dbReference>
<name>A0A1H0A0P8_ALLAB</name>
<keyword evidence="2" id="KW-1133">Transmembrane helix</keyword>
<protein>
    <submittedName>
        <fullName evidence="3">Uncharacterized protein</fullName>
    </submittedName>
</protein>
<gene>
    <name evidence="3" type="ORF">SAMN04489726_5779</name>
</gene>